<keyword evidence="2" id="KW-0812">Transmembrane</keyword>
<feature type="compositionally biased region" description="Low complexity" evidence="1">
    <location>
        <begin position="218"/>
        <end position="227"/>
    </location>
</feature>
<evidence type="ECO:0000313" key="4">
    <source>
        <dbReference type="Proteomes" id="UP000695562"/>
    </source>
</evidence>
<accession>A0A8J4UWM1</accession>
<feature type="region of interest" description="Disordered" evidence="1">
    <location>
        <begin position="1"/>
        <end position="35"/>
    </location>
</feature>
<name>A0A8J4UWM1_9MYCE</name>
<evidence type="ECO:0000313" key="3">
    <source>
        <dbReference type="EMBL" id="KAF2077671.1"/>
    </source>
</evidence>
<feature type="compositionally biased region" description="Gly residues" evidence="1">
    <location>
        <begin position="1"/>
        <end position="10"/>
    </location>
</feature>
<comment type="caution">
    <text evidence="3">The sequence shown here is derived from an EMBL/GenBank/DDBJ whole genome shotgun (WGS) entry which is preliminary data.</text>
</comment>
<dbReference type="PANTHER" id="PTHR21329:SF3">
    <property type="entry name" value="PHOSPHATIDYLINOSITOL N-ACETYLGLUCOSAMINYLTRANSFERASE SUBUNIT Q"/>
    <property type="match status" value="1"/>
</dbReference>
<dbReference type="GO" id="GO:0006506">
    <property type="term" value="P:GPI anchor biosynthetic process"/>
    <property type="evidence" value="ECO:0007669"/>
    <property type="project" value="InterPro"/>
</dbReference>
<reference evidence="3" key="1">
    <citation type="submission" date="2020-01" db="EMBL/GenBank/DDBJ databases">
        <title>Development of genomics and gene disruption for Polysphondylium violaceum indicates a role for the polyketide synthase stlB in stalk morphogenesis.</title>
        <authorList>
            <person name="Narita B."/>
            <person name="Kawabe Y."/>
            <person name="Kin K."/>
            <person name="Saito T."/>
            <person name="Gibbs R."/>
            <person name="Kuspa A."/>
            <person name="Muzny D."/>
            <person name="Queller D."/>
            <person name="Richards S."/>
            <person name="Strassman J."/>
            <person name="Sucgang R."/>
            <person name="Worley K."/>
            <person name="Schaap P."/>
        </authorList>
    </citation>
    <scope>NUCLEOTIDE SEQUENCE</scope>
    <source>
        <strain evidence="3">QSvi11</strain>
    </source>
</reference>
<gene>
    <name evidence="3" type="ORF">CYY_000987</name>
</gene>
<dbReference type="Proteomes" id="UP000695562">
    <property type="component" value="Unassembled WGS sequence"/>
</dbReference>
<feature type="compositionally biased region" description="Polar residues" evidence="1">
    <location>
        <begin position="14"/>
        <end position="33"/>
    </location>
</feature>
<feature type="compositionally biased region" description="Low complexity" evidence="1">
    <location>
        <begin position="329"/>
        <end position="341"/>
    </location>
</feature>
<feature type="region of interest" description="Disordered" evidence="1">
    <location>
        <begin position="711"/>
        <end position="810"/>
    </location>
</feature>
<proteinExistence type="predicted"/>
<keyword evidence="4" id="KW-1185">Reference proteome</keyword>
<feature type="transmembrane region" description="Helical" evidence="2">
    <location>
        <begin position="523"/>
        <end position="544"/>
    </location>
</feature>
<feature type="compositionally biased region" description="Low complexity" evidence="1">
    <location>
        <begin position="719"/>
        <end position="735"/>
    </location>
</feature>
<feature type="region of interest" description="Disordered" evidence="1">
    <location>
        <begin position="197"/>
        <end position="228"/>
    </location>
</feature>
<protein>
    <submittedName>
        <fullName evidence="3">Uncharacterized protein</fullName>
    </submittedName>
</protein>
<feature type="compositionally biased region" description="Polar residues" evidence="1">
    <location>
        <begin position="197"/>
        <end position="217"/>
    </location>
</feature>
<keyword evidence="2" id="KW-1133">Transmembrane helix</keyword>
<dbReference type="InterPro" id="IPR007720">
    <property type="entry name" value="PigQ/GPI1"/>
</dbReference>
<feature type="compositionally biased region" description="Low complexity" evidence="1">
    <location>
        <begin position="746"/>
        <end position="757"/>
    </location>
</feature>
<dbReference type="GO" id="GO:0016020">
    <property type="term" value="C:membrane"/>
    <property type="evidence" value="ECO:0007669"/>
    <property type="project" value="InterPro"/>
</dbReference>
<organism evidence="3 4">
    <name type="scientific">Polysphondylium violaceum</name>
    <dbReference type="NCBI Taxonomy" id="133409"/>
    <lineage>
        <taxon>Eukaryota</taxon>
        <taxon>Amoebozoa</taxon>
        <taxon>Evosea</taxon>
        <taxon>Eumycetozoa</taxon>
        <taxon>Dictyostelia</taxon>
        <taxon>Dictyosteliales</taxon>
        <taxon>Dictyosteliaceae</taxon>
        <taxon>Polysphondylium</taxon>
    </lineage>
</organism>
<keyword evidence="2" id="KW-0472">Membrane</keyword>
<feature type="region of interest" description="Disordered" evidence="1">
    <location>
        <begin position="315"/>
        <end position="343"/>
    </location>
</feature>
<feature type="transmembrane region" description="Helical" evidence="2">
    <location>
        <begin position="637"/>
        <end position="659"/>
    </location>
</feature>
<feature type="transmembrane region" description="Helical" evidence="2">
    <location>
        <begin position="442"/>
        <end position="463"/>
    </location>
</feature>
<dbReference type="Pfam" id="PF05024">
    <property type="entry name" value="Gpi1"/>
    <property type="match status" value="1"/>
</dbReference>
<feature type="compositionally biased region" description="Low complexity" evidence="1">
    <location>
        <begin position="256"/>
        <end position="296"/>
    </location>
</feature>
<dbReference type="GO" id="GO:0005783">
    <property type="term" value="C:endoplasmic reticulum"/>
    <property type="evidence" value="ECO:0007669"/>
    <property type="project" value="TreeGrafter"/>
</dbReference>
<evidence type="ECO:0000256" key="1">
    <source>
        <dbReference type="SAM" id="MobiDB-lite"/>
    </source>
</evidence>
<feature type="compositionally biased region" description="Polar residues" evidence="1">
    <location>
        <begin position="736"/>
        <end position="745"/>
    </location>
</feature>
<dbReference type="OrthoDB" id="70250at2759"/>
<dbReference type="AlphaFoldDB" id="A0A8J4UWM1"/>
<feature type="transmembrane region" description="Helical" evidence="2">
    <location>
        <begin position="600"/>
        <end position="625"/>
    </location>
</feature>
<feature type="compositionally biased region" description="Low complexity" evidence="1">
    <location>
        <begin position="777"/>
        <end position="786"/>
    </location>
</feature>
<feature type="compositionally biased region" description="Polar residues" evidence="1">
    <location>
        <begin position="316"/>
        <end position="328"/>
    </location>
</feature>
<evidence type="ECO:0000256" key="2">
    <source>
        <dbReference type="SAM" id="Phobius"/>
    </source>
</evidence>
<feature type="region of interest" description="Disordered" evidence="1">
    <location>
        <begin position="253"/>
        <end position="296"/>
    </location>
</feature>
<dbReference type="PANTHER" id="PTHR21329">
    <property type="entry name" value="PHOSPHATIDYLINOSITOL N-ACETYLGLUCOSAMINYLTRANSFERASE SUBUNIT Q-RELATED"/>
    <property type="match status" value="1"/>
</dbReference>
<sequence>MDGSGNGSGGMASPASNTANAQAQPQSQNTGNPSFKPYNKIFWPNRCIDQKSGYLVGLNTRSFVACVVDIVTDVPLEELDIILNKMSFDRRMLDCPLGHSPRILGEWIGADKASLPLPPNLHELDMWISMERTESGDPSLRKIYFNEYKIQTSSQIVLYDDTPPYYYTSIPIRFESMLSIVSNSLKTKSSLSQSASKLTKTNNSVFSPTTVNNTIKPSSSSSSSGSSDLETTFKQINCSHDIKTILRETITKHNSIKQQRTQQKIKQLASKASGSSSSNNSSINTDSSDTDSEPSPSFFSKTLFTLKFRNKRKDINSTASNSPSITTTSASSNKLNSSSHSNNRKPKRIIDYILSPIYLIVTIVQFVFDLIEKILNIPTPFGPQLKHLTTFGTHLDNRVFQIKQLSKQWNHLKEKKYWVSNNDDRSSFIEFHNSAWLIFNDILLGIGACILLNVFSHFVLLNFSRLNHLLNNNMLKSLILWLMGWPGGFKLNENLDNFFGRLVLYYIDKWNLITTTISPHGEIFIKVICLCGVLGLSFLISVGIDLFNIFTLHISVFYSVAARFYLLQLLLLKSLWNLFRGVKYNPLRKRTDHCDFDIYQLLLGTLLFTLIFFLFPTTAIYYLFFALFKSGVSMVKAIFFLLLHFLNTFPLFNLLVYFIDKKYLPGGVVFSLKEKKDIITVNSSSSNSGNNSSNDLSPKLGKLAKTPSIEVTPIPSPPTLSSLPIHTLPSTSTPTNIQHNRNQSVPLLPSLGNILSSGGNGSQESKLPLSAKDSLHTFTPTSTTTPNTPPIGSQHRRNQSLSSAASPSIPRMPATQQLEISYFILQIKSASPINFFTPTIHMIQQVVQMYHPARLIKSFFMGVEIGKINK</sequence>
<feature type="transmembrane region" description="Helical" evidence="2">
    <location>
        <begin position="556"/>
        <end position="579"/>
    </location>
</feature>
<dbReference type="EMBL" id="AJWJ01000022">
    <property type="protein sequence ID" value="KAF2077671.1"/>
    <property type="molecule type" value="Genomic_DNA"/>
</dbReference>